<feature type="domain" description="Sm" evidence="1">
    <location>
        <begin position="28"/>
        <end position="79"/>
    </location>
</feature>
<proteinExistence type="predicted"/>
<reference evidence="2" key="1">
    <citation type="submission" date="2023-04" db="EMBL/GenBank/DDBJ databases">
        <title>Ambrosiozyma monospora NBRC 1965.</title>
        <authorList>
            <person name="Ichikawa N."/>
            <person name="Sato H."/>
            <person name="Tonouchi N."/>
        </authorList>
    </citation>
    <scope>NUCLEOTIDE SEQUENCE</scope>
    <source>
        <strain evidence="2">NBRC 1965</strain>
    </source>
</reference>
<evidence type="ECO:0000313" key="3">
    <source>
        <dbReference type="Proteomes" id="UP001165063"/>
    </source>
</evidence>
<comment type="caution">
    <text evidence="2">The sequence shown here is derived from an EMBL/GenBank/DDBJ whole genome shotgun (WGS) entry which is preliminary data.</text>
</comment>
<accession>A0A9W6YYF8</accession>
<dbReference type="Pfam" id="PF01423">
    <property type="entry name" value="LSM"/>
    <property type="match status" value="1"/>
</dbReference>
<dbReference type="SUPFAM" id="SSF50182">
    <property type="entry name" value="Sm-like ribonucleoproteins"/>
    <property type="match status" value="1"/>
</dbReference>
<dbReference type="AlphaFoldDB" id="A0A9W6YYF8"/>
<sequence length="105" mass="11611">MSPPSSSSFANLDILEPLDMISMHYRFEITDGRFITGLLISIDDQSNLLVTEATEYNGSNSARELGLVAIPKSTIKSIGVDKKELEKNIRYRERLNGSTGGHSNH</sequence>
<evidence type="ECO:0000259" key="1">
    <source>
        <dbReference type="Pfam" id="PF01423"/>
    </source>
</evidence>
<name>A0A9W6YYF8_AMBMO</name>
<dbReference type="GO" id="GO:0032991">
    <property type="term" value="C:protein-containing complex"/>
    <property type="evidence" value="ECO:0007669"/>
    <property type="project" value="UniProtKB-ARBA"/>
</dbReference>
<dbReference type="Gene3D" id="2.30.30.100">
    <property type="match status" value="1"/>
</dbReference>
<gene>
    <name evidence="2" type="ORF">Amon01_000663500</name>
</gene>
<dbReference type="OrthoDB" id="368909at2759"/>
<dbReference type="Proteomes" id="UP001165063">
    <property type="component" value="Unassembled WGS sequence"/>
</dbReference>
<protein>
    <submittedName>
        <fullName evidence="2">Unnamed protein product</fullName>
    </submittedName>
</protein>
<organism evidence="2 3">
    <name type="scientific">Ambrosiozyma monospora</name>
    <name type="common">Yeast</name>
    <name type="synonym">Endomycopsis monosporus</name>
    <dbReference type="NCBI Taxonomy" id="43982"/>
    <lineage>
        <taxon>Eukaryota</taxon>
        <taxon>Fungi</taxon>
        <taxon>Dikarya</taxon>
        <taxon>Ascomycota</taxon>
        <taxon>Saccharomycotina</taxon>
        <taxon>Pichiomycetes</taxon>
        <taxon>Pichiales</taxon>
        <taxon>Pichiaceae</taxon>
        <taxon>Ambrosiozyma</taxon>
    </lineage>
</organism>
<keyword evidence="3" id="KW-1185">Reference proteome</keyword>
<dbReference type="EMBL" id="BSXU01004353">
    <property type="protein sequence ID" value="GMG43175.1"/>
    <property type="molecule type" value="Genomic_DNA"/>
</dbReference>
<dbReference type="InterPro" id="IPR001163">
    <property type="entry name" value="Sm_dom_euk/arc"/>
</dbReference>
<evidence type="ECO:0000313" key="2">
    <source>
        <dbReference type="EMBL" id="GMG43175.1"/>
    </source>
</evidence>
<dbReference type="InterPro" id="IPR010920">
    <property type="entry name" value="LSM_dom_sf"/>
</dbReference>